<evidence type="ECO:0000313" key="3">
    <source>
        <dbReference type="Proteomes" id="UP000012106"/>
    </source>
</evidence>
<evidence type="ECO:0000259" key="1">
    <source>
        <dbReference type="Pfam" id="PF21849"/>
    </source>
</evidence>
<sequence>MNTVMQIIEQNGGLEKLKSRALKIKNEGFMDLVIEHIGKGPLGHDAISVCHYYIQNGDMMRDPEVCFQLIEKDTIKKIKGISKIQKELKMIPYLFVQNGRFARYDDVYLLNEDGSVHKVSLKLQYSIQGFCNLWSKNLKSQGFLDTNDTKVEEIE</sequence>
<dbReference type="EMBL" id="AHMU02000064">
    <property type="protein sequence ID" value="EMN20933.1"/>
    <property type="molecule type" value="Genomic_DNA"/>
</dbReference>
<proteinExistence type="predicted"/>
<accession>M6JMS9</accession>
<name>M6JMS9_9LEPT</name>
<comment type="caution">
    <text evidence="2">The sequence shown here is derived from an EMBL/GenBank/DDBJ whole genome shotgun (WGS) entry which is preliminary data.</text>
</comment>
<feature type="domain" description="DUF6908" evidence="1">
    <location>
        <begin position="3"/>
        <end position="144"/>
    </location>
</feature>
<dbReference type="AlphaFoldDB" id="M6JMS9"/>
<reference evidence="2 3" key="1">
    <citation type="submission" date="2013-01" db="EMBL/GenBank/DDBJ databases">
        <authorList>
            <person name="Harkins D.M."/>
            <person name="Durkin A.S."/>
            <person name="Brinkac L.M."/>
            <person name="Haft D.H."/>
            <person name="Selengut J.D."/>
            <person name="Sanka R."/>
            <person name="DePew J."/>
            <person name="Purushe J."/>
            <person name="Hartskeerl R.A."/>
            <person name="Ahmed A."/>
            <person name="van der Linden H."/>
            <person name="Goris M.G.A."/>
            <person name="Vinetz J.M."/>
            <person name="Sutton G.G."/>
            <person name="Nierman W.C."/>
            <person name="Fouts D.E."/>
        </authorList>
    </citation>
    <scope>NUCLEOTIDE SEQUENCE [LARGE SCALE GENOMIC DNA]</scope>
    <source>
        <strain evidence="2 3">MAVJ 401</strain>
    </source>
</reference>
<protein>
    <recommendedName>
        <fullName evidence="1">DUF6908 domain-containing protein</fullName>
    </recommendedName>
</protein>
<gene>
    <name evidence="2" type="ORF">LEP1GSC063_3323</name>
</gene>
<evidence type="ECO:0000313" key="2">
    <source>
        <dbReference type="EMBL" id="EMN20933.1"/>
    </source>
</evidence>
<dbReference type="Proteomes" id="UP000012106">
    <property type="component" value="Unassembled WGS sequence"/>
</dbReference>
<dbReference type="Pfam" id="PF21849">
    <property type="entry name" value="DUF6908"/>
    <property type="match status" value="1"/>
</dbReference>
<organism evidence="2 3">
    <name type="scientific">Leptospira santarosai serovar Arenal str. MAVJ 401</name>
    <dbReference type="NCBI Taxonomy" id="1049976"/>
    <lineage>
        <taxon>Bacteria</taxon>
        <taxon>Pseudomonadati</taxon>
        <taxon>Spirochaetota</taxon>
        <taxon>Spirochaetia</taxon>
        <taxon>Leptospirales</taxon>
        <taxon>Leptospiraceae</taxon>
        <taxon>Leptospira</taxon>
    </lineage>
</organism>
<dbReference type="InterPro" id="IPR054203">
    <property type="entry name" value="DUF6908"/>
</dbReference>